<dbReference type="PANTHER" id="PTHR35134:SF2">
    <property type="entry name" value="NUCLEOTIDASE YQFW-RELATED"/>
    <property type="match status" value="1"/>
</dbReference>
<evidence type="ECO:0000256" key="1">
    <source>
        <dbReference type="ARBA" id="ARBA00009589"/>
    </source>
</evidence>
<proteinExistence type="inferred from homology"/>
<reference evidence="4 5" key="1">
    <citation type="submission" date="2021-02" db="EMBL/GenBank/DDBJ databases">
        <title>Bacillus sp. RD4P76, an endophyte from a halophyte.</title>
        <authorList>
            <person name="Sun J.-Q."/>
        </authorList>
    </citation>
    <scope>NUCLEOTIDE SEQUENCE [LARGE SCALE GENOMIC DNA]</scope>
    <source>
        <strain evidence="4 5">RD4P76</strain>
    </source>
</reference>
<dbReference type="Gene3D" id="3.40.50.1000">
    <property type="entry name" value="HAD superfamily/HAD-like"/>
    <property type="match status" value="1"/>
</dbReference>
<dbReference type="PIRSF" id="PIRSF021362">
    <property type="entry name" value="UCP021362_HAD"/>
    <property type="match status" value="1"/>
</dbReference>
<evidence type="ECO:0000256" key="3">
    <source>
        <dbReference type="PIRNR" id="PIRNR021362"/>
    </source>
</evidence>
<dbReference type="InterPro" id="IPR009206">
    <property type="entry name" value="Nucleotidase_putative"/>
</dbReference>
<organism evidence="4 5">
    <name type="scientific">Bacillus suaedaesalsae</name>
    <dbReference type="NCBI Taxonomy" id="2810349"/>
    <lineage>
        <taxon>Bacteria</taxon>
        <taxon>Bacillati</taxon>
        <taxon>Bacillota</taxon>
        <taxon>Bacilli</taxon>
        <taxon>Bacillales</taxon>
        <taxon>Bacillaceae</taxon>
        <taxon>Bacillus</taxon>
    </lineage>
</organism>
<dbReference type="EMBL" id="JAFELM010000021">
    <property type="protein sequence ID" value="MBM6617230.1"/>
    <property type="molecule type" value="Genomic_DNA"/>
</dbReference>
<comment type="caution">
    <text evidence="4">The sequence shown here is derived from an EMBL/GenBank/DDBJ whole genome shotgun (WGS) entry which is preliminary data.</text>
</comment>
<dbReference type="PANTHER" id="PTHR35134">
    <property type="entry name" value="NUCLEOTIDASE YQFW-RELATED"/>
    <property type="match status" value="1"/>
</dbReference>
<dbReference type="SUPFAM" id="SSF56784">
    <property type="entry name" value="HAD-like"/>
    <property type="match status" value="1"/>
</dbReference>
<keyword evidence="5" id="KW-1185">Reference proteome</keyword>
<dbReference type="InterPro" id="IPR023214">
    <property type="entry name" value="HAD_sf"/>
</dbReference>
<gene>
    <name evidence="4" type="ORF">JR050_06015</name>
</gene>
<dbReference type="InterPro" id="IPR052419">
    <property type="entry name" value="5_3-deoxyribonucleotidase-like"/>
</dbReference>
<name>A0ABS2DFJ5_9BACI</name>
<keyword evidence="2 3" id="KW-0378">Hydrolase</keyword>
<comment type="similarity">
    <text evidence="1 3">Belongs to the 5'(3')-deoxyribonucleotidase family.</text>
</comment>
<dbReference type="EC" id="3.1.3.-" evidence="3"/>
<dbReference type="Proteomes" id="UP001518925">
    <property type="component" value="Unassembled WGS sequence"/>
</dbReference>
<dbReference type="InterPro" id="IPR036412">
    <property type="entry name" value="HAD-like_sf"/>
</dbReference>
<dbReference type="RefSeq" id="WP_204202611.1">
    <property type="nucleotide sequence ID" value="NZ_JAFELM010000021.1"/>
</dbReference>
<protein>
    <recommendedName>
        <fullName evidence="3">Nucleotidase</fullName>
        <ecNumber evidence="3">3.1.3.-</ecNumber>
    </recommendedName>
</protein>
<evidence type="ECO:0000256" key="2">
    <source>
        <dbReference type="ARBA" id="ARBA00022801"/>
    </source>
</evidence>
<accession>A0ABS2DFJ5</accession>
<evidence type="ECO:0000313" key="4">
    <source>
        <dbReference type="EMBL" id="MBM6617230.1"/>
    </source>
</evidence>
<sequence length="189" mass="22237">MTNRKLGIDIDGTITNPNTFIPYLNKTFNKNLTMDDIKVYNLATVLGITNEEFYTWMKEHEPTIYKDAPLVSHAISTLSDWEKQHQLIYISARPIDYLEVTNEWFKKNNVPYHHIELIGKHDKLDAVKHHGVEVFFEDKHDNACDISEECDIPVLLFNTPYNQDPVPSKVIRVNDWKEARKWVDNYFIK</sequence>
<evidence type="ECO:0000313" key="5">
    <source>
        <dbReference type="Proteomes" id="UP001518925"/>
    </source>
</evidence>